<proteinExistence type="predicted"/>
<evidence type="ECO:0000313" key="2">
    <source>
        <dbReference type="Proteomes" id="UP001249851"/>
    </source>
</evidence>
<dbReference type="Proteomes" id="UP001249851">
    <property type="component" value="Unassembled WGS sequence"/>
</dbReference>
<keyword evidence="2" id="KW-1185">Reference proteome</keyword>
<dbReference type="AlphaFoldDB" id="A0AAD9VER6"/>
<accession>A0AAD9VER6</accession>
<reference evidence="1" key="2">
    <citation type="journal article" date="2023" name="Science">
        <title>Genomic signatures of disease resistance in endangered staghorn corals.</title>
        <authorList>
            <person name="Vollmer S.V."/>
            <person name="Selwyn J.D."/>
            <person name="Despard B.A."/>
            <person name="Roesel C.L."/>
        </authorList>
    </citation>
    <scope>NUCLEOTIDE SEQUENCE</scope>
    <source>
        <strain evidence="1">K2</strain>
    </source>
</reference>
<protein>
    <submittedName>
        <fullName evidence="1">Uncharacterized protein</fullName>
    </submittedName>
</protein>
<sequence length="104" mass="12367">MKNVLIAQYWIFPDQLTERSIERETTNKKINPKYKAKVYFLSEKVLKHHHKWHIFLKGGVIGKYANEENVNIHERDNLVIVISDKETRPGFRASRISERESMKT</sequence>
<gene>
    <name evidence="1" type="ORF">P5673_003202</name>
</gene>
<organism evidence="1 2">
    <name type="scientific">Acropora cervicornis</name>
    <name type="common">Staghorn coral</name>
    <dbReference type="NCBI Taxonomy" id="6130"/>
    <lineage>
        <taxon>Eukaryota</taxon>
        <taxon>Metazoa</taxon>
        <taxon>Cnidaria</taxon>
        <taxon>Anthozoa</taxon>
        <taxon>Hexacorallia</taxon>
        <taxon>Scleractinia</taxon>
        <taxon>Astrocoeniina</taxon>
        <taxon>Acroporidae</taxon>
        <taxon>Acropora</taxon>
    </lineage>
</organism>
<evidence type="ECO:0000313" key="1">
    <source>
        <dbReference type="EMBL" id="KAK2571801.1"/>
    </source>
</evidence>
<dbReference type="EMBL" id="JARQWQ010000005">
    <property type="protein sequence ID" value="KAK2571801.1"/>
    <property type="molecule type" value="Genomic_DNA"/>
</dbReference>
<reference evidence="1" key="1">
    <citation type="journal article" date="2023" name="G3 (Bethesda)">
        <title>Whole genome assembly and annotation of the endangered Caribbean coral Acropora cervicornis.</title>
        <authorList>
            <person name="Selwyn J.D."/>
            <person name="Vollmer S.V."/>
        </authorList>
    </citation>
    <scope>NUCLEOTIDE SEQUENCE</scope>
    <source>
        <strain evidence="1">K2</strain>
    </source>
</reference>
<comment type="caution">
    <text evidence="1">The sequence shown here is derived from an EMBL/GenBank/DDBJ whole genome shotgun (WGS) entry which is preliminary data.</text>
</comment>
<name>A0AAD9VER6_ACRCE</name>